<evidence type="ECO:0000256" key="1">
    <source>
        <dbReference type="SAM" id="MobiDB-lite"/>
    </source>
</evidence>
<evidence type="ECO:0000313" key="4">
    <source>
        <dbReference type="Proteomes" id="UP000306050"/>
    </source>
</evidence>
<feature type="signal peptide" evidence="2">
    <location>
        <begin position="1"/>
        <end position="20"/>
    </location>
</feature>
<dbReference type="OrthoDB" id="3362246at2759"/>
<dbReference type="GeneID" id="40724307"/>
<comment type="caution">
    <text evidence="3">The sequence shown here is derived from an EMBL/GenBank/DDBJ whole genome shotgun (WGS) entry which is preliminary data.</text>
</comment>
<reference evidence="3 4" key="1">
    <citation type="submission" date="2019-05" db="EMBL/GenBank/DDBJ databases">
        <title>Sporisorium graminicola CBS 10092 draft sequencing and annotation.</title>
        <authorList>
            <person name="Solano-Gonzalez S."/>
            <person name="Caddick M.X."/>
            <person name="Darby A."/>
        </authorList>
    </citation>
    <scope>NUCLEOTIDE SEQUENCE [LARGE SCALE GENOMIC DNA]</scope>
    <source>
        <strain evidence="3 4">CBS 10092</strain>
    </source>
</reference>
<dbReference type="KEGG" id="sgra:EX895_001412"/>
<evidence type="ECO:0000256" key="2">
    <source>
        <dbReference type="SAM" id="SignalP"/>
    </source>
</evidence>
<dbReference type="RefSeq" id="XP_029741612.1">
    <property type="nucleotide sequence ID" value="XM_029882011.1"/>
</dbReference>
<feature type="chain" id="PRO_5020541698" evidence="2">
    <location>
        <begin position="21"/>
        <end position="209"/>
    </location>
</feature>
<proteinExistence type="predicted"/>
<dbReference type="PANTHER" id="PTHR37487:SF2">
    <property type="entry name" value="EXPRESSED PROTEIN"/>
    <property type="match status" value="1"/>
</dbReference>
<dbReference type="Proteomes" id="UP000306050">
    <property type="component" value="Chromosome SGRAM_11"/>
</dbReference>
<keyword evidence="2" id="KW-0732">Signal</keyword>
<organism evidence="3 4">
    <name type="scientific">Sporisorium graminicola</name>
    <dbReference type="NCBI Taxonomy" id="280036"/>
    <lineage>
        <taxon>Eukaryota</taxon>
        <taxon>Fungi</taxon>
        <taxon>Dikarya</taxon>
        <taxon>Basidiomycota</taxon>
        <taxon>Ustilaginomycotina</taxon>
        <taxon>Ustilaginomycetes</taxon>
        <taxon>Ustilaginales</taxon>
        <taxon>Ustilaginaceae</taxon>
        <taxon>Sporisorium</taxon>
    </lineage>
</organism>
<keyword evidence="4" id="KW-1185">Reference proteome</keyword>
<feature type="compositionally biased region" description="Low complexity" evidence="1">
    <location>
        <begin position="115"/>
        <end position="132"/>
    </location>
</feature>
<feature type="region of interest" description="Disordered" evidence="1">
    <location>
        <begin position="114"/>
        <end position="185"/>
    </location>
</feature>
<feature type="compositionally biased region" description="Low complexity" evidence="1">
    <location>
        <begin position="142"/>
        <end position="185"/>
    </location>
</feature>
<protein>
    <submittedName>
        <fullName evidence="3">Uncharacterized protein</fullName>
    </submittedName>
</protein>
<gene>
    <name evidence="3" type="ORF">EX895_001412</name>
</gene>
<evidence type="ECO:0000313" key="3">
    <source>
        <dbReference type="EMBL" id="TKY89627.1"/>
    </source>
</evidence>
<dbReference type="AlphaFoldDB" id="A0A4U7KZ90"/>
<dbReference type="PANTHER" id="PTHR37487">
    <property type="entry name" value="CHROMOSOME 1, WHOLE GENOME SHOTGUN SEQUENCE"/>
    <property type="match status" value="1"/>
</dbReference>
<dbReference type="EMBL" id="SRRM01000004">
    <property type="protein sequence ID" value="TKY89627.1"/>
    <property type="molecule type" value="Genomic_DNA"/>
</dbReference>
<sequence length="209" mass="19879">MFKSSVLLAAVLAAASAVSAAQINTPTSLVQCQPVLLQWSDAQGTVYVSILPGKQTSATPLVSFAPQSSGTTSIKWVPNLPADTDVTLAISDGTGVTNYSGTVSVRAGTDPTCLSSSGSAAADGSTATTGSSSGSGSGSTGSGSSSASSPSSSSSKSGSSGSSTSSAGSASQSSSSSGKSSGVSSFRADTAAMVSSALAVAAAAVVYYA</sequence>
<name>A0A4U7KZ90_9BASI</name>
<accession>A0A4U7KZ90</accession>